<feature type="transmembrane region" description="Helical" evidence="8">
    <location>
        <begin position="12"/>
        <end position="34"/>
    </location>
</feature>
<evidence type="ECO:0000256" key="5">
    <source>
        <dbReference type="ARBA" id="ARBA00029447"/>
    </source>
</evidence>
<protein>
    <recommendedName>
        <fullName evidence="13">Methyl-accepting chemotaxis protein</fullName>
    </recommendedName>
</protein>
<keyword evidence="12" id="KW-1185">Reference proteome</keyword>
<dbReference type="EMBL" id="BMKR01000051">
    <property type="protein sequence ID" value="GGG10701.1"/>
    <property type="molecule type" value="Genomic_DNA"/>
</dbReference>
<keyword evidence="2" id="KW-1003">Cell membrane</keyword>
<dbReference type="PANTHER" id="PTHR32089:SF114">
    <property type="entry name" value="METHYL-ACCEPTING CHEMOTAXIS PROTEIN MCPB"/>
    <property type="match status" value="1"/>
</dbReference>
<evidence type="ECO:0000259" key="9">
    <source>
        <dbReference type="PROSITE" id="PS50111"/>
    </source>
</evidence>
<sequence length="662" mass="72826">MGNRLLHLSMKWKLILSFSAVAFIFLGVALYQGYKINQVETSMVTQKREMEIRVTVATMTQLLQEINNLEASLTGSGDLELVNPLKDKHRELKGEVAKVQFAEGAPAQETLLFLQSQLAEYNGLIDSLIKTMKDDSLDPMALLEQSDKIHTDARTLNAAMLTTNKRLYAAAAENAEAAQSYSFQLLDHTSSISLYAAVLVLLFTVIIAGGLIRSFVLPVNKLQAAVRQIAEGDLRQQIRSPYKDELGQLSHHFDHMVERVRDMLMQTRSVASSLARYSGSFRQSSEITAYTNQEVVQTIQEIAAGADNQAGQSEHSAALIRELEQEVQEITEYTEMMLSTSNTANQNTQKGSAAVTSLREASVQSRMAVSKVYEALQKLARQAGDISRITDSITEISKQTNILSLNASIEAARAGAHGKGFAVIADEVRQLSLQTKESSAHISEIMGALQQGMDEFQVYMLETRGSLEEQDVKAGETLVSFEAIDRSMLQISKQIGQIHEKVDVAQTVNSRLAESVHSVAAIAEETAAGVQEVNASSMQQDHAIRDIARQATEIDEISQKLFHEIHVFKMDSGTEEAGPVADSDPEPEAGTLLQEQVPSLQAQVQDRHTVLADPAAEKQEEAEAERPTAEPQSLTLPSLTDSREEEVSRTVEESKERELVNV</sequence>
<feature type="domain" description="HAMP" evidence="10">
    <location>
        <begin position="213"/>
        <end position="265"/>
    </location>
</feature>
<evidence type="ECO:0000256" key="2">
    <source>
        <dbReference type="ARBA" id="ARBA00022475"/>
    </source>
</evidence>
<dbReference type="InterPro" id="IPR004090">
    <property type="entry name" value="Chemotax_Me-accpt_rcpt"/>
</dbReference>
<accession>A0A917D556</accession>
<dbReference type="Proteomes" id="UP000637643">
    <property type="component" value="Unassembled WGS sequence"/>
</dbReference>
<dbReference type="Gene3D" id="1.10.287.950">
    <property type="entry name" value="Methyl-accepting chemotaxis protein"/>
    <property type="match status" value="1"/>
</dbReference>
<dbReference type="CDD" id="cd06225">
    <property type="entry name" value="HAMP"/>
    <property type="match status" value="1"/>
</dbReference>
<dbReference type="InterPro" id="IPR004089">
    <property type="entry name" value="MCPsignal_dom"/>
</dbReference>
<dbReference type="PROSITE" id="PS50111">
    <property type="entry name" value="CHEMOTAXIS_TRANSDUC_2"/>
    <property type="match status" value="1"/>
</dbReference>
<dbReference type="PRINTS" id="PR00260">
    <property type="entry name" value="CHEMTRNSDUCR"/>
</dbReference>
<evidence type="ECO:0000256" key="8">
    <source>
        <dbReference type="SAM" id="Phobius"/>
    </source>
</evidence>
<proteinExistence type="inferred from homology"/>
<dbReference type="PROSITE" id="PS50885">
    <property type="entry name" value="HAMP"/>
    <property type="match status" value="1"/>
</dbReference>
<dbReference type="SUPFAM" id="SSF58104">
    <property type="entry name" value="Methyl-accepting chemotaxis protein (MCP) signaling domain"/>
    <property type="match status" value="1"/>
</dbReference>
<evidence type="ECO:0000256" key="6">
    <source>
        <dbReference type="PROSITE-ProRule" id="PRU00284"/>
    </source>
</evidence>
<evidence type="ECO:0000256" key="4">
    <source>
        <dbReference type="ARBA" id="ARBA00023224"/>
    </source>
</evidence>
<feature type="region of interest" description="Disordered" evidence="7">
    <location>
        <begin position="611"/>
        <end position="662"/>
    </location>
</feature>
<comment type="similarity">
    <text evidence="5">Belongs to the methyl-accepting chemotaxis (MCP) protein family.</text>
</comment>
<dbReference type="GO" id="GO:0007165">
    <property type="term" value="P:signal transduction"/>
    <property type="evidence" value="ECO:0007669"/>
    <property type="project" value="UniProtKB-KW"/>
</dbReference>
<dbReference type="RefSeq" id="WP_229696462.1">
    <property type="nucleotide sequence ID" value="NZ_BMKR01000051.1"/>
</dbReference>
<feature type="compositionally biased region" description="Basic and acidic residues" evidence="7">
    <location>
        <begin position="641"/>
        <end position="662"/>
    </location>
</feature>
<evidence type="ECO:0000259" key="10">
    <source>
        <dbReference type="PROSITE" id="PS50885"/>
    </source>
</evidence>
<dbReference type="GO" id="GO:0004888">
    <property type="term" value="F:transmembrane signaling receptor activity"/>
    <property type="evidence" value="ECO:0007669"/>
    <property type="project" value="InterPro"/>
</dbReference>
<feature type="transmembrane region" description="Helical" evidence="8">
    <location>
        <begin position="192"/>
        <end position="212"/>
    </location>
</feature>
<dbReference type="SMART" id="SM00304">
    <property type="entry name" value="HAMP"/>
    <property type="match status" value="1"/>
</dbReference>
<keyword evidence="3 8" id="KW-0472">Membrane</keyword>
<evidence type="ECO:0000256" key="1">
    <source>
        <dbReference type="ARBA" id="ARBA00004236"/>
    </source>
</evidence>
<dbReference type="SMART" id="SM00283">
    <property type="entry name" value="MA"/>
    <property type="match status" value="1"/>
</dbReference>
<reference evidence="11" key="1">
    <citation type="journal article" date="2014" name="Int. J. Syst. Evol. Microbiol.">
        <title>Complete genome sequence of Corynebacterium casei LMG S-19264T (=DSM 44701T), isolated from a smear-ripened cheese.</title>
        <authorList>
            <consortium name="US DOE Joint Genome Institute (JGI-PGF)"/>
            <person name="Walter F."/>
            <person name="Albersmeier A."/>
            <person name="Kalinowski J."/>
            <person name="Ruckert C."/>
        </authorList>
    </citation>
    <scope>NUCLEOTIDE SEQUENCE</scope>
    <source>
        <strain evidence="11">CGMCC 1.16134</strain>
    </source>
</reference>
<keyword evidence="8" id="KW-0812">Transmembrane</keyword>
<dbReference type="GO" id="GO:0005886">
    <property type="term" value="C:plasma membrane"/>
    <property type="evidence" value="ECO:0007669"/>
    <property type="project" value="UniProtKB-SubCell"/>
</dbReference>
<dbReference type="Pfam" id="PF00672">
    <property type="entry name" value="HAMP"/>
    <property type="match status" value="1"/>
</dbReference>
<evidence type="ECO:0000256" key="3">
    <source>
        <dbReference type="ARBA" id="ARBA00023136"/>
    </source>
</evidence>
<name>A0A917D556_9BACL</name>
<evidence type="ECO:0000256" key="7">
    <source>
        <dbReference type="SAM" id="MobiDB-lite"/>
    </source>
</evidence>
<evidence type="ECO:0000313" key="12">
    <source>
        <dbReference type="Proteomes" id="UP000637643"/>
    </source>
</evidence>
<evidence type="ECO:0008006" key="13">
    <source>
        <dbReference type="Google" id="ProtNLM"/>
    </source>
</evidence>
<organism evidence="11 12">
    <name type="scientific">Paenibacillus albidus</name>
    <dbReference type="NCBI Taxonomy" id="2041023"/>
    <lineage>
        <taxon>Bacteria</taxon>
        <taxon>Bacillati</taxon>
        <taxon>Bacillota</taxon>
        <taxon>Bacilli</taxon>
        <taxon>Bacillales</taxon>
        <taxon>Paenibacillaceae</taxon>
        <taxon>Paenibacillus</taxon>
    </lineage>
</organism>
<dbReference type="Pfam" id="PF00015">
    <property type="entry name" value="MCPsignal"/>
    <property type="match status" value="1"/>
</dbReference>
<reference evidence="11" key="2">
    <citation type="submission" date="2020-09" db="EMBL/GenBank/DDBJ databases">
        <authorList>
            <person name="Sun Q."/>
            <person name="Zhou Y."/>
        </authorList>
    </citation>
    <scope>NUCLEOTIDE SEQUENCE</scope>
    <source>
        <strain evidence="11">CGMCC 1.16134</strain>
    </source>
</reference>
<dbReference type="Gene3D" id="6.10.340.10">
    <property type="match status" value="1"/>
</dbReference>
<dbReference type="InterPro" id="IPR003660">
    <property type="entry name" value="HAMP_dom"/>
</dbReference>
<dbReference type="AlphaFoldDB" id="A0A917D556"/>
<comment type="subcellular location">
    <subcellularLocation>
        <location evidence="1">Cell membrane</location>
    </subcellularLocation>
</comment>
<dbReference type="PANTHER" id="PTHR32089">
    <property type="entry name" value="METHYL-ACCEPTING CHEMOTAXIS PROTEIN MCPB"/>
    <property type="match status" value="1"/>
</dbReference>
<feature type="compositionally biased region" description="Basic and acidic residues" evidence="7">
    <location>
        <begin position="611"/>
        <end position="628"/>
    </location>
</feature>
<gene>
    <name evidence="11" type="ORF">GCM10010912_63880</name>
</gene>
<keyword evidence="8" id="KW-1133">Transmembrane helix</keyword>
<evidence type="ECO:0000313" key="11">
    <source>
        <dbReference type="EMBL" id="GGG10701.1"/>
    </source>
</evidence>
<comment type="caution">
    <text evidence="11">The sequence shown here is derived from an EMBL/GenBank/DDBJ whole genome shotgun (WGS) entry which is preliminary data.</text>
</comment>
<feature type="domain" description="Methyl-accepting transducer" evidence="9">
    <location>
        <begin position="284"/>
        <end position="534"/>
    </location>
</feature>
<dbReference type="GO" id="GO:0006935">
    <property type="term" value="P:chemotaxis"/>
    <property type="evidence" value="ECO:0007669"/>
    <property type="project" value="InterPro"/>
</dbReference>
<keyword evidence="4 6" id="KW-0807">Transducer</keyword>